<dbReference type="AlphaFoldDB" id="A0AAN9SUB3"/>
<keyword evidence="3" id="KW-1185">Reference proteome</keyword>
<comment type="caution">
    <text evidence="2">The sequence shown here is derived from an EMBL/GenBank/DDBJ whole genome shotgun (WGS) entry which is preliminary data.</text>
</comment>
<reference evidence="2 3" key="1">
    <citation type="submission" date="2024-01" db="EMBL/GenBank/DDBJ databases">
        <title>The genomes of 5 underutilized Papilionoideae crops provide insights into root nodulation and disease resistanc.</title>
        <authorList>
            <person name="Jiang F."/>
        </authorList>
    </citation>
    <scope>NUCLEOTIDE SEQUENCE [LARGE SCALE GENOMIC DNA]</scope>
    <source>
        <strain evidence="2">DUOXIRENSHENG_FW03</strain>
        <tissue evidence="2">Leaves</tissue>
    </source>
</reference>
<feature type="coiled-coil region" evidence="1">
    <location>
        <begin position="308"/>
        <end position="370"/>
    </location>
</feature>
<evidence type="ECO:0000313" key="3">
    <source>
        <dbReference type="Proteomes" id="UP001386955"/>
    </source>
</evidence>
<organism evidence="2 3">
    <name type="scientific">Psophocarpus tetragonolobus</name>
    <name type="common">Winged bean</name>
    <name type="synonym">Dolichos tetragonolobus</name>
    <dbReference type="NCBI Taxonomy" id="3891"/>
    <lineage>
        <taxon>Eukaryota</taxon>
        <taxon>Viridiplantae</taxon>
        <taxon>Streptophyta</taxon>
        <taxon>Embryophyta</taxon>
        <taxon>Tracheophyta</taxon>
        <taxon>Spermatophyta</taxon>
        <taxon>Magnoliopsida</taxon>
        <taxon>eudicotyledons</taxon>
        <taxon>Gunneridae</taxon>
        <taxon>Pentapetalae</taxon>
        <taxon>rosids</taxon>
        <taxon>fabids</taxon>
        <taxon>Fabales</taxon>
        <taxon>Fabaceae</taxon>
        <taxon>Papilionoideae</taxon>
        <taxon>50 kb inversion clade</taxon>
        <taxon>NPAAA clade</taxon>
        <taxon>indigoferoid/millettioid clade</taxon>
        <taxon>Phaseoleae</taxon>
        <taxon>Psophocarpus</taxon>
    </lineage>
</organism>
<dbReference type="EMBL" id="JAYMYS010000002">
    <property type="protein sequence ID" value="KAK7405647.1"/>
    <property type="molecule type" value="Genomic_DNA"/>
</dbReference>
<keyword evidence="1" id="KW-0175">Coiled coil</keyword>
<proteinExistence type="predicted"/>
<evidence type="ECO:0000256" key="1">
    <source>
        <dbReference type="SAM" id="Coils"/>
    </source>
</evidence>
<gene>
    <name evidence="2" type="ORF">VNO78_07209</name>
</gene>
<evidence type="ECO:0000313" key="2">
    <source>
        <dbReference type="EMBL" id="KAK7405647.1"/>
    </source>
</evidence>
<dbReference type="Proteomes" id="UP001386955">
    <property type="component" value="Unassembled WGS sequence"/>
</dbReference>
<name>A0AAN9SUB3_PSOTE</name>
<protein>
    <submittedName>
        <fullName evidence="2">Uncharacterized protein</fullName>
    </submittedName>
</protein>
<accession>A0AAN9SUB3</accession>
<sequence>MFLFDTQLLNFEENADVVFSDNKWNRVEISYANHITNHEIPIKQVAKYSGIHVFKQTSGMDDVKFSNPPQAMIKIMTDRLQKDQAMLLDPPILTTGLSPLSTPLVERPWEKFQGETSGYLQVDEAPPTTVHNDPVNIERCEGDDINLEAAVAIDELETEDSSSNITDSDTDDPFNHVDKKWSVRREETISSVACSGDIDISLTSIREAIGALELLMDKDLSEVSSDPAMQSQINHFLDLLATSSHGKVTIELKEALVEFKKNAFATFQDFQATAQSVNKLNNFVKQRARIQKETSAGKNQRRDLKKSIKKASLAIKVENSRKKELEAEIASLKKQLTTKEMDLEELVLNLKNVEADISTYKKNCNSLDEHARALGNEAGDLLAANSGVEDEGKAAELKQNLLNQTWSTDVRNQLGKIKNNILGLSK</sequence>